<dbReference type="InterPro" id="IPR035093">
    <property type="entry name" value="RelE/ParE_toxin_dom_sf"/>
</dbReference>
<keyword evidence="1 9" id="KW-0547">Nucleotide-binding</keyword>
<evidence type="ECO:0000313" key="11">
    <source>
        <dbReference type="EMBL" id="MBE9212886.1"/>
    </source>
</evidence>
<gene>
    <name evidence="11" type="ORF">IQ247_09300</name>
</gene>
<evidence type="ECO:0000259" key="10">
    <source>
        <dbReference type="PROSITE" id="PS51198"/>
    </source>
</evidence>
<dbReference type="SUPFAM" id="SSF143011">
    <property type="entry name" value="RelE-like"/>
    <property type="match status" value="1"/>
</dbReference>
<evidence type="ECO:0000256" key="8">
    <source>
        <dbReference type="ARBA" id="ARBA00048988"/>
    </source>
</evidence>
<dbReference type="InterPro" id="IPR014016">
    <property type="entry name" value="UvrD-like_ATP-bd"/>
</dbReference>
<evidence type="ECO:0000313" key="12">
    <source>
        <dbReference type="Proteomes" id="UP000620559"/>
    </source>
</evidence>
<dbReference type="GO" id="GO:0003677">
    <property type="term" value="F:DNA binding"/>
    <property type="evidence" value="ECO:0007669"/>
    <property type="project" value="InterPro"/>
</dbReference>
<dbReference type="InterPro" id="IPR000212">
    <property type="entry name" value="DNA_helicase_UvrD/REP"/>
</dbReference>
<dbReference type="PANTHER" id="PTHR11070">
    <property type="entry name" value="UVRD / RECB / PCRA DNA HELICASE FAMILY MEMBER"/>
    <property type="match status" value="1"/>
</dbReference>
<dbReference type="Proteomes" id="UP000620559">
    <property type="component" value="Unassembled WGS sequence"/>
</dbReference>
<accession>A0A8J7EZ83</accession>
<dbReference type="Gene3D" id="3.30.2310.20">
    <property type="entry name" value="RelE-like"/>
    <property type="match status" value="1"/>
</dbReference>
<dbReference type="EMBL" id="JADEWL010000020">
    <property type="protein sequence ID" value="MBE9212886.1"/>
    <property type="molecule type" value="Genomic_DNA"/>
</dbReference>
<evidence type="ECO:0000256" key="2">
    <source>
        <dbReference type="ARBA" id="ARBA00022801"/>
    </source>
</evidence>
<evidence type="ECO:0000256" key="1">
    <source>
        <dbReference type="ARBA" id="ARBA00022741"/>
    </source>
</evidence>
<dbReference type="RefSeq" id="WP_193919237.1">
    <property type="nucleotide sequence ID" value="NZ_JADEWL010000020.1"/>
</dbReference>
<proteinExistence type="predicted"/>
<dbReference type="AlphaFoldDB" id="A0A8J7EZ83"/>
<sequence length="683" mass="77179">MNYEIIHKPTFTNQLLGIPKEYVVQILEKIEFLRDDPKPKGNLKKKLHGYKEKIYRLRSGVYRIIYTYGDGWVILLGVDARKDVYKGSKLVTETTELDVNCLPDVDGLLTVTPSHTVTNPVVETASTELPVQLTDDLLKRLFVPEDFWQVLKGCRTLDDLTNAEIPDEVRDRVFDCVAQPNFDRVLNQPDFITGSTDDLLKFTEGELLGFLLKLNPEQEKYVNWAINASGPSLLKGGPGTGKSTVALYRTRAILETLQNQGVSQPKILFTTYTNALISFSQQLLTRLLGDDVKYVDVKTADSIANSLIYAGNSQSEYKLATATDLRKLLKQALKEVADNFAGNLLKRQAQKRTLENLTVDYLIDEINSVIEAREITSLEDYQNTPRSGREISLNKTQRQAVWHLREHFYKLIAENNLKTWHQHRTQALDILREMENPPVYDAVIVDEAQDLDPNTLRLLTQLCRHPNRLFITADANQSIYGSSFRWNDIHQDLKFVGRTGILKVNHRTTREINEAAYSFLATSTLEDETESKNNTLIREYINNGPPPAVRAVTNAVDEAELLMRFCKTAAREFRLGTSACAILTPTEDAGEKIASQLDYLGLPATFMSSKNLDLNLKKVKVVTLKAAKGLEFPIVCIAGFLNAAYPKFNKNTPEDEIAEILKRERRSLFVGMTRAMRGAARSN</sequence>
<dbReference type="Pfam" id="PF00580">
    <property type="entry name" value="UvrD-helicase"/>
    <property type="match status" value="1"/>
</dbReference>
<dbReference type="SUPFAM" id="SSF52540">
    <property type="entry name" value="P-loop containing nucleoside triphosphate hydrolases"/>
    <property type="match status" value="1"/>
</dbReference>
<keyword evidence="12" id="KW-1185">Reference proteome</keyword>
<evidence type="ECO:0000256" key="3">
    <source>
        <dbReference type="ARBA" id="ARBA00022806"/>
    </source>
</evidence>
<keyword evidence="3 9" id="KW-0347">Helicase</keyword>
<dbReference type="InterPro" id="IPR014017">
    <property type="entry name" value="DNA_helicase_UvrD-like_C"/>
</dbReference>
<dbReference type="PROSITE" id="PS51198">
    <property type="entry name" value="UVRD_HELICASE_ATP_BIND"/>
    <property type="match status" value="1"/>
</dbReference>
<name>A0A8J7EZ83_9CYAN</name>
<dbReference type="InterPro" id="IPR027417">
    <property type="entry name" value="P-loop_NTPase"/>
</dbReference>
<dbReference type="EC" id="5.6.2.4" evidence="7"/>
<keyword evidence="2 9" id="KW-0378">Hydrolase</keyword>
<reference evidence="11" key="1">
    <citation type="submission" date="2020-10" db="EMBL/GenBank/DDBJ databases">
        <authorList>
            <person name="Castelo-Branco R."/>
            <person name="Eusebio N."/>
            <person name="Adriana R."/>
            <person name="Vieira A."/>
            <person name="Brugerolle De Fraissinette N."/>
            <person name="Rezende De Castro R."/>
            <person name="Schneider M.P."/>
            <person name="Vasconcelos V."/>
            <person name="Leao P.N."/>
        </authorList>
    </citation>
    <scope>NUCLEOTIDE SEQUENCE</scope>
    <source>
        <strain evidence="11">LEGE 06105</strain>
    </source>
</reference>
<evidence type="ECO:0000256" key="9">
    <source>
        <dbReference type="PROSITE-ProRule" id="PRU00560"/>
    </source>
</evidence>
<dbReference type="GO" id="GO:0043138">
    <property type="term" value="F:3'-5' DNA helicase activity"/>
    <property type="evidence" value="ECO:0007669"/>
    <property type="project" value="UniProtKB-EC"/>
</dbReference>
<keyword evidence="5" id="KW-0413">Isomerase</keyword>
<dbReference type="GO" id="GO:0005524">
    <property type="term" value="F:ATP binding"/>
    <property type="evidence" value="ECO:0007669"/>
    <property type="project" value="UniProtKB-UniRule"/>
</dbReference>
<organism evidence="11 12">
    <name type="scientific">Plectonema cf. radiosum LEGE 06105</name>
    <dbReference type="NCBI Taxonomy" id="945769"/>
    <lineage>
        <taxon>Bacteria</taxon>
        <taxon>Bacillati</taxon>
        <taxon>Cyanobacteriota</taxon>
        <taxon>Cyanophyceae</taxon>
        <taxon>Oscillatoriophycideae</taxon>
        <taxon>Oscillatoriales</taxon>
        <taxon>Microcoleaceae</taxon>
        <taxon>Plectonema</taxon>
    </lineage>
</organism>
<comment type="caution">
    <text evidence="11">The sequence shown here is derived from an EMBL/GenBank/DDBJ whole genome shotgun (WGS) entry which is preliminary data.</text>
</comment>
<dbReference type="GO" id="GO:0016787">
    <property type="term" value="F:hydrolase activity"/>
    <property type="evidence" value="ECO:0007669"/>
    <property type="project" value="UniProtKB-UniRule"/>
</dbReference>
<evidence type="ECO:0000256" key="5">
    <source>
        <dbReference type="ARBA" id="ARBA00023235"/>
    </source>
</evidence>
<dbReference type="Pfam" id="PF13361">
    <property type="entry name" value="UvrD_C"/>
    <property type="match status" value="1"/>
</dbReference>
<keyword evidence="4 9" id="KW-0067">ATP-binding</keyword>
<dbReference type="GO" id="GO:0000725">
    <property type="term" value="P:recombinational repair"/>
    <property type="evidence" value="ECO:0007669"/>
    <property type="project" value="TreeGrafter"/>
</dbReference>
<feature type="domain" description="UvrD-like helicase ATP-binding" evidence="10">
    <location>
        <begin position="215"/>
        <end position="519"/>
    </location>
</feature>
<comment type="catalytic activity">
    <reaction evidence="6">
        <text>Couples ATP hydrolysis with the unwinding of duplex DNA by translocating in the 3'-5' direction.</text>
        <dbReference type="EC" id="5.6.2.4"/>
    </reaction>
</comment>
<comment type="catalytic activity">
    <reaction evidence="8">
        <text>ATP + H2O = ADP + phosphate + H(+)</text>
        <dbReference type="Rhea" id="RHEA:13065"/>
        <dbReference type="ChEBI" id="CHEBI:15377"/>
        <dbReference type="ChEBI" id="CHEBI:15378"/>
        <dbReference type="ChEBI" id="CHEBI:30616"/>
        <dbReference type="ChEBI" id="CHEBI:43474"/>
        <dbReference type="ChEBI" id="CHEBI:456216"/>
        <dbReference type="EC" id="5.6.2.4"/>
    </reaction>
</comment>
<feature type="binding site" evidence="9">
    <location>
        <begin position="236"/>
        <end position="243"/>
    </location>
    <ligand>
        <name>ATP</name>
        <dbReference type="ChEBI" id="CHEBI:30616"/>
    </ligand>
</feature>
<dbReference type="GO" id="GO:0005829">
    <property type="term" value="C:cytosol"/>
    <property type="evidence" value="ECO:0007669"/>
    <property type="project" value="TreeGrafter"/>
</dbReference>
<evidence type="ECO:0000256" key="7">
    <source>
        <dbReference type="ARBA" id="ARBA00034808"/>
    </source>
</evidence>
<dbReference type="PANTHER" id="PTHR11070:SF45">
    <property type="entry name" value="DNA 3'-5' HELICASE"/>
    <property type="match status" value="1"/>
</dbReference>
<dbReference type="Gene3D" id="3.40.50.300">
    <property type="entry name" value="P-loop containing nucleotide triphosphate hydrolases"/>
    <property type="match status" value="2"/>
</dbReference>
<evidence type="ECO:0000256" key="4">
    <source>
        <dbReference type="ARBA" id="ARBA00022840"/>
    </source>
</evidence>
<evidence type="ECO:0000256" key="6">
    <source>
        <dbReference type="ARBA" id="ARBA00034617"/>
    </source>
</evidence>
<protein>
    <recommendedName>
        <fullName evidence="7">DNA 3'-5' helicase</fullName>
        <ecNumber evidence="7">5.6.2.4</ecNumber>
    </recommendedName>
</protein>